<accession>A0A4S4KY07</accession>
<dbReference type="AlphaFoldDB" id="A0A4S4KY07"/>
<feature type="signal peptide" evidence="2">
    <location>
        <begin position="1"/>
        <end position="16"/>
    </location>
</feature>
<organism evidence="3 4">
    <name type="scientific">Phellinidium pouzarii</name>
    <dbReference type="NCBI Taxonomy" id="167371"/>
    <lineage>
        <taxon>Eukaryota</taxon>
        <taxon>Fungi</taxon>
        <taxon>Dikarya</taxon>
        <taxon>Basidiomycota</taxon>
        <taxon>Agaricomycotina</taxon>
        <taxon>Agaricomycetes</taxon>
        <taxon>Hymenochaetales</taxon>
        <taxon>Hymenochaetaceae</taxon>
        <taxon>Phellinidium</taxon>
    </lineage>
</organism>
<feature type="chain" id="PRO_5020938465" evidence="2">
    <location>
        <begin position="17"/>
        <end position="1137"/>
    </location>
</feature>
<feature type="region of interest" description="Disordered" evidence="1">
    <location>
        <begin position="1103"/>
        <end position="1137"/>
    </location>
</feature>
<comment type="caution">
    <text evidence="3">The sequence shown here is derived from an EMBL/GenBank/DDBJ whole genome shotgun (WGS) entry which is preliminary data.</text>
</comment>
<dbReference type="Proteomes" id="UP000308199">
    <property type="component" value="Unassembled WGS sequence"/>
</dbReference>
<feature type="compositionally biased region" description="Basic and acidic residues" evidence="1">
    <location>
        <begin position="1107"/>
        <end position="1123"/>
    </location>
</feature>
<evidence type="ECO:0000313" key="4">
    <source>
        <dbReference type="Proteomes" id="UP000308199"/>
    </source>
</evidence>
<evidence type="ECO:0000313" key="3">
    <source>
        <dbReference type="EMBL" id="THH03547.1"/>
    </source>
</evidence>
<name>A0A4S4KY07_9AGAM</name>
<feature type="region of interest" description="Disordered" evidence="1">
    <location>
        <begin position="890"/>
        <end position="931"/>
    </location>
</feature>
<sequence length="1137" mass="123990">MHPISLLIVCASSILSFLITDISLHESAGLQYLSRIQIKGTVTSAFHLSSHFFQTLYLPASVPSFGSFHLSIPAHSFSTLYNPSSAPLAPFLSLLSSSASQLNDLFGSSLKPSDFEPTPGPVCLIADFNGSAAAVYEKYVRAPMVCFLSEAPLLSGAHALRSHKFHQSASIPSTILPPVSIIITGTPRKRPKAHGIRNDTCSKLDFGLSFEFELALKDARVGTDICATNDSPQLLPYYFQSRENVIGEFYVHATGALEEIWFARPFDGDVEVRSSYSTFYVVVGLFLVSAILVVYRTMRKNYSSSMIVLTSLSWIRSAESIRKTSLRRIFLFASAKISAAAWVDMGSVMEDEYLCAITYGYGDGNGSRLSSSDSDFAIGDGIAGMASLDEEIKVLDGDSYVLRASAKAVDVVADARSVVGAKEGGAKNMSSFELDLERKTMEMDGKDYKGGKEDNKDYRKDKFMTSDVVTLDCVVTRMRSDTSMLSWTSVYLPASQSAPSTLHMSDVSSMVRASSSPAGLDVLVNRGRDAGGSAKVDTVTWTSVNLLSSSSSPSCSLFTKTNLPRFWSSPAGLGSLLDKVESGAFLSDASIIEERVRSGLSFSWTSVHIPSYQSLPNLRLPVKADSLPHSESSPAALDEFVDVDPDTCLQGEEEGHMIYSIESAPADLWSGRIWDLPEPSLITCSASEPTFFVISEADTEGLGSEIVNSLSDEEGETLYSGLCSITKSGFCDVFTPMHRRCHSDFTQYVGGACEVTNGLSASLSGSICARRQTRTLWRNDGWWYAGIQRRKEEGEENRPWSVERQTGSSEDGFISEDVEADILSDEEQDADRIASKETYVSLDVHQGENSHVATSASIPAHEGYDSYVPDIHGASSSMEVENIDYADIEGSSESDYDSSGCSESIFSRDSGADSSVTSFHSETSPARTFSLDDEMDITDSPTLKHDLARYVREQSDKSFIASLESSSYMTFEELSRKESNKPTSFTALPIQETLLQRYPRTTPTAASMCASSAQPSRVHRPAPVPSPSPWAIFESTPVPRQPTPSPVQNLGVTSRAYECSAPMKIVFDEQQDCWELDTGVTGDIAMNVRAELHEPVLGFGASSARMTEQRSDARGTSERRNEGKPALVSRLKRFWKP</sequence>
<reference evidence="3 4" key="1">
    <citation type="submission" date="2019-02" db="EMBL/GenBank/DDBJ databases">
        <title>Genome sequencing of the rare red list fungi Phellinidium pouzarii.</title>
        <authorList>
            <person name="Buettner E."/>
            <person name="Kellner H."/>
        </authorList>
    </citation>
    <scope>NUCLEOTIDE SEQUENCE [LARGE SCALE GENOMIC DNA]</scope>
    <source>
        <strain evidence="3 4">DSM 108285</strain>
    </source>
</reference>
<proteinExistence type="predicted"/>
<feature type="compositionally biased region" description="Polar residues" evidence="1">
    <location>
        <begin position="912"/>
        <end position="927"/>
    </location>
</feature>
<protein>
    <submittedName>
        <fullName evidence="3">Uncharacterized protein</fullName>
    </submittedName>
</protein>
<feature type="region of interest" description="Disordered" evidence="1">
    <location>
        <begin position="793"/>
        <end position="814"/>
    </location>
</feature>
<keyword evidence="4" id="KW-1185">Reference proteome</keyword>
<evidence type="ECO:0000256" key="1">
    <source>
        <dbReference type="SAM" id="MobiDB-lite"/>
    </source>
</evidence>
<keyword evidence="2" id="KW-0732">Signal</keyword>
<gene>
    <name evidence="3" type="ORF">EW145_g6180</name>
</gene>
<dbReference type="EMBL" id="SGPK01000441">
    <property type="protein sequence ID" value="THH03547.1"/>
    <property type="molecule type" value="Genomic_DNA"/>
</dbReference>
<evidence type="ECO:0000256" key="2">
    <source>
        <dbReference type="SAM" id="SignalP"/>
    </source>
</evidence>